<feature type="region of interest" description="Disordered" evidence="1">
    <location>
        <begin position="1"/>
        <end position="31"/>
    </location>
</feature>
<evidence type="ECO:0000259" key="2">
    <source>
        <dbReference type="Pfam" id="PF14576"/>
    </source>
</evidence>
<reference evidence="4" key="1">
    <citation type="journal article" date="2022" name="Plant J.">
        <title>Strategies of tolerance reflected in two North American maple genomes.</title>
        <authorList>
            <person name="McEvoy S.L."/>
            <person name="Sezen U.U."/>
            <person name="Trouern-Trend A."/>
            <person name="McMahon S.M."/>
            <person name="Schaberg P.G."/>
            <person name="Yang J."/>
            <person name="Wegrzyn J.L."/>
            <person name="Swenson N.G."/>
        </authorList>
    </citation>
    <scope>NUCLEOTIDE SEQUENCE</scope>
    <source>
        <strain evidence="4">91603</strain>
    </source>
</reference>
<dbReference type="Proteomes" id="UP001064489">
    <property type="component" value="Chromosome 5"/>
</dbReference>
<name>A0AAD5IYT3_ACENE</name>
<proteinExistence type="predicted"/>
<dbReference type="AlphaFoldDB" id="A0AAD5IYT3"/>
<evidence type="ECO:0000313" key="4">
    <source>
        <dbReference type="EMBL" id="KAI9176684.1"/>
    </source>
</evidence>
<keyword evidence="5" id="KW-1185">Reference proteome</keyword>
<accession>A0AAD5IYT3</accession>
<protein>
    <recommendedName>
        <fullName evidence="6">Protein SIEVE ELEMENT OCCLUSION B-like</fullName>
    </recommendedName>
</protein>
<dbReference type="InterPro" id="IPR027944">
    <property type="entry name" value="SEO_C"/>
</dbReference>
<dbReference type="InterPro" id="IPR039299">
    <property type="entry name" value="SEOA"/>
</dbReference>
<dbReference type="EMBL" id="JAJSOW010000102">
    <property type="protein sequence ID" value="KAI9176684.1"/>
    <property type="molecule type" value="Genomic_DNA"/>
</dbReference>
<dbReference type="Pfam" id="PF14576">
    <property type="entry name" value="SEO_N"/>
    <property type="match status" value="1"/>
</dbReference>
<evidence type="ECO:0000256" key="1">
    <source>
        <dbReference type="SAM" id="MobiDB-lite"/>
    </source>
</evidence>
<evidence type="ECO:0000259" key="3">
    <source>
        <dbReference type="Pfam" id="PF14577"/>
    </source>
</evidence>
<feature type="region of interest" description="Disordered" evidence="1">
    <location>
        <begin position="125"/>
        <end position="150"/>
    </location>
</feature>
<sequence length="906" mass="101690">MATTKQTPANLIANPTTGNLQAPLMGNPTPTNPQPLMGNPTPALQQMLPNPAQAAAMQQYMSNQAQAAAAPPTMQQQMLTTPAQAAAAAAAMQQMQQIYGNQTPGTMQQPLMTGGQYTPGNVQQQHMNGGQHAPTDHLQQQLGSHQTPAHAQPHMVINRNRQPQMGLMQTPINVAHQPQHTTPVQKQIVPIVNNMQPQQMVATNQAQHNPMMKSDRLMFSSSDDTMMSKQIQATHVPDGREIDVKPLLFIVEDIFKRAVPSVLAISASDGQASTEAIEESTYQSNFIGMLEALAYVIDRISCEISCKCSGGGDAHATAIAILNMLTSYSWDAKLAIALSAFAVNYGEFWLVAQSYTTNQLSKAVAILKQLPEILENSSMLKPQFDAIKNLIKAMVDISKCIGEFRELPTHYISSDVEALTTAMSHVPVAVYWTIRSILACSSQITGLTLLGREHMVSTTEAWELSSLAHKLSNMHTHLKNQLAICYKLIDEKKHIEGYQNLRHLFDMAHIDNMKILRALIYQKDDLLPLVDGATKKRVNIEVLRRKNVLLLISDLDISQEEIAILEQIYSEARQHTRHDSLYEVVWLPILEPTIPWTETKQQRFENLQSAMPWYTIHHPSLIDRAVIKFTKEVWNFQKKPILVVLDPHGRVVCPNALHMMWIWGSLAFPFTTAKEEALWREETWRLELLVDGIDPVVMNWMNEGRYICLYGGEDMDWIRKFTTTANAVAQAAGISLGMVYVGKSNPKERVRRNNATITMEKLSHCWQDLTSIWYFWVRLASMWHSKNQLGKTVENDHVMNEIMTMLSFDGSEGGWAVLARGNSELVRAKGGLFLTCLQDYEQHWKEPARQKGVIPAVQDHLDQLHTPHHCNRFVLPGTAGSIPENVVCSECGKSMQRYIMYQCCDE</sequence>
<feature type="domain" description="Sieve element occlusion C-terminal" evidence="3">
    <location>
        <begin position="674"/>
        <end position="904"/>
    </location>
</feature>
<reference evidence="4" key="2">
    <citation type="submission" date="2023-02" db="EMBL/GenBank/DDBJ databases">
        <authorList>
            <person name="Swenson N.G."/>
            <person name="Wegrzyn J.L."/>
            <person name="Mcevoy S.L."/>
        </authorList>
    </citation>
    <scope>NUCLEOTIDE SEQUENCE</scope>
    <source>
        <strain evidence="4">91603</strain>
        <tissue evidence="4">Leaf</tissue>
    </source>
</reference>
<gene>
    <name evidence="4" type="ORF">LWI28_005978</name>
</gene>
<comment type="caution">
    <text evidence="4">The sequence shown here is derived from an EMBL/GenBank/DDBJ whole genome shotgun (WGS) entry which is preliminary data.</text>
</comment>
<dbReference type="Pfam" id="PF14577">
    <property type="entry name" value="SEO_C"/>
    <property type="match status" value="1"/>
</dbReference>
<feature type="compositionally biased region" description="Polar residues" evidence="1">
    <location>
        <begin position="1"/>
        <end position="20"/>
    </location>
</feature>
<feature type="compositionally biased region" description="Polar residues" evidence="1">
    <location>
        <begin position="137"/>
        <end position="149"/>
    </location>
</feature>
<evidence type="ECO:0008006" key="6">
    <source>
        <dbReference type="Google" id="ProtNLM"/>
    </source>
</evidence>
<evidence type="ECO:0000313" key="5">
    <source>
        <dbReference type="Proteomes" id="UP001064489"/>
    </source>
</evidence>
<dbReference type="PANTHER" id="PTHR33232:SF16">
    <property type="entry name" value="PROTEIN SIEVE ELEMENT OCCLUSION A"/>
    <property type="match status" value="1"/>
</dbReference>
<dbReference type="GO" id="GO:0010088">
    <property type="term" value="P:phloem development"/>
    <property type="evidence" value="ECO:0007669"/>
    <property type="project" value="InterPro"/>
</dbReference>
<feature type="domain" description="Sieve element occlusion N-terminal" evidence="2">
    <location>
        <begin position="222"/>
        <end position="509"/>
    </location>
</feature>
<dbReference type="PANTHER" id="PTHR33232">
    <property type="entry name" value="PROTEIN SIEVE ELEMENT OCCLUSION B-LIKE"/>
    <property type="match status" value="1"/>
</dbReference>
<dbReference type="InterPro" id="IPR027942">
    <property type="entry name" value="SEO_N"/>
</dbReference>
<organism evidence="4 5">
    <name type="scientific">Acer negundo</name>
    <name type="common">Box elder</name>
    <dbReference type="NCBI Taxonomy" id="4023"/>
    <lineage>
        <taxon>Eukaryota</taxon>
        <taxon>Viridiplantae</taxon>
        <taxon>Streptophyta</taxon>
        <taxon>Embryophyta</taxon>
        <taxon>Tracheophyta</taxon>
        <taxon>Spermatophyta</taxon>
        <taxon>Magnoliopsida</taxon>
        <taxon>eudicotyledons</taxon>
        <taxon>Gunneridae</taxon>
        <taxon>Pentapetalae</taxon>
        <taxon>rosids</taxon>
        <taxon>malvids</taxon>
        <taxon>Sapindales</taxon>
        <taxon>Sapindaceae</taxon>
        <taxon>Hippocastanoideae</taxon>
        <taxon>Acereae</taxon>
        <taxon>Acer</taxon>
    </lineage>
</organism>